<evidence type="ECO:0000313" key="1">
    <source>
        <dbReference type="EMBL" id="QIE55493.1"/>
    </source>
</evidence>
<dbReference type="EMBL" id="CP049056">
    <property type="protein sequence ID" value="QIE55493.1"/>
    <property type="molecule type" value="Genomic_DNA"/>
</dbReference>
<dbReference type="RefSeq" id="WP_165097483.1">
    <property type="nucleotide sequence ID" value="NZ_CP049056.1"/>
</dbReference>
<protein>
    <submittedName>
        <fullName evidence="1">DUF3095 domain-containing protein</fullName>
    </submittedName>
</protein>
<dbReference type="AlphaFoldDB" id="A0A7L5BWH1"/>
<gene>
    <name evidence="1" type="ORF">G5B40_08495</name>
</gene>
<dbReference type="Pfam" id="PF11294">
    <property type="entry name" value="DUF3095"/>
    <property type="match status" value="1"/>
</dbReference>
<evidence type="ECO:0000313" key="2">
    <source>
        <dbReference type="Proteomes" id="UP000503336"/>
    </source>
</evidence>
<reference evidence="1 2" key="1">
    <citation type="submission" date="2020-02" db="EMBL/GenBank/DDBJ databases">
        <title>complete genome sequence of Rhodobacteraceae bacterium.</title>
        <authorList>
            <person name="Park J."/>
            <person name="Kim Y.-S."/>
            <person name="Kim K.-H."/>
        </authorList>
    </citation>
    <scope>NUCLEOTIDE SEQUENCE [LARGE SCALE GENOMIC DNA]</scope>
    <source>
        <strain evidence="1 2">RR4-56</strain>
    </source>
</reference>
<accession>A0A7L5BWH1</accession>
<dbReference type="KEGG" id="hdh:G5B40_08495"/>
<dbReference type="Proteomes" id="UP000503336">
    <property type="component" value="Chromosome"/>
</dbReference>
<sequence length="384" mass="41234">MDPEASAAFFDALPLRERFDDLARPGAYSPMPDDWLVGAADIEGSTALIRSGAYKTVNTIGAAVISAQINAHAGLAFPYVFGGDGAVFAVPPREAETARAALGATRRWALAEFGVTLRAAAATVAEIRAEGREVAVARYRASRGADYAMFSGGGVSWLEAEMKAGRFEAPIAPEGARPDLTGLSCRWTPMEARFGKILSLVVLPSPDADPSEVAATLGELIAIEEELERTGNPIPQTGPSYRWPPEGLELEAKASRGDKPLWKRKAQLWFETLLALFFFRTGMKAGEFDPGHYCRVTAANVDFRKFDDGLKMTIDCDPETRKRIGALLDRAAERGLLRYGLFEQDAAIMTCIVPSITEDDHVHFVDGAAGGYTAAATMIKAGGA</sequence>
<dbReference type="InterPro" id="IPR021445">
    <property type="entry name" value="DUF3095"/>
</dbReference>
<name>A0A7L5BWH1_9RHOB</name>
<proteinExistence type="predicted"/>
<keyword evidence="2" id="KW-1185">Reference proteome</keyword>
<organism evidence="1 2">
    <name type="scientific">Pikeienuella piscinae</name>
    <dbReference type="NCBI Taxonomy" id="2748098"/>
    <lineage>
        <taxon>Bacteria</taxon>
        <taxon>Pseudomonadati</taxon>
        <taxon>Pseudomonadota</taxon>
        <taxon>Alphaproteobacteria</taxon>
        <taxon>Rhodobacterales</taxon>
        <taxon>Paracoccaceae</taxon>
        <taxon>Pikeienuella</taxon>
    </lineage>
</organism>